<feature type="compositionally biased region" description="Polar residues" evidence="1">
    <location>
        <begin position="237"/>
        <end position="250"/>
    </location>
</feature>
<feature type="region of interest" description="Disordered" evidence="1">
    <location>
        <begin position="64"/>
        <end position="198"/>
    </location>
</feature>
<reference evidence="4" key="1">
    <citation type="journal article" date="2016" name="Nature">
        <title>The genome of the seagrass Zostera marina reveals angiosperm adaptation to the sea.</title>
        <authorList>
            <person name="Olsen J.L."/>
            <person name="Rouze P."/>
            <person name="Verhelst B."/>
            <person name="Lin Y.-C."/>
            <person name="Bayer T."/>
            <person name="Collen J."/>
            <person name="Dattolo E."/>
            <person name="De Paoli E."/>
            <person name="Dittami S."/>
            <person name="Maumus F."/>
            <person name="Michel G."/>
            <person name="Kersting A."/>
            <person name="Lauritano C."/>
            <person name="Lohaus R."/>
            <person name="Toepel M."/>
            <person name="Tonon T."/>
            <person name="Vanneste K."/>
            <person name="Amirebrahimi M."/>
            <person name="Brakel J."/>
            <person name="Bostroem C."/>
            <person name="Chovatia M."/>
            <person name="Grimwood J."/>
            <person name="Jenkins J.W."/>
            <person name="Jueterbock A."/>
            <person name="Mraz A."/>
            <person name="Stam W.T."/>
            <person name="Tice H."/>
            <person name="Bornberg-Bauer E."/>
            <person name="Green P.J."/>
            <person name="Pearson G.A."/>
            <person name="Procaccini G."/>
            <person name="Duarte C.M."/>
            <person name="Schmutz J."/>
            <person name="Reusch T.B.H."/>
            <person name="Van de Peer Y."/>
        </authorList>
    </citation>
    <scope>NUCLEOTIDE SEQUENCE [LARGE SCALE GENOMIC DNA]</scope>
    <source>
        <strain evidence="4">cv. Finnish</strain>
    </source>
</reference>
<feature type="region of interest" description="Disordered" evidence="1">
    <location>
        <begin position="1"/>
        <end position="34"/>
    </location>
</feature>
<name>A0A0K9NRK6_ZOSMR</name>
<keyword evidence="4" id="KW-1185">Reference proteome</keyword>
<dbReference type="PANTHER" id="PTHR31105:SF38">
    <property type="entry name" value="PROTEIN ENHANCED DISEASE RESISTANCE 4"/>
    <property type="match status" value="1"/>
</dbReference>
<dbReference type="Pfam" id="PF11331">
    <property type="entry name" value="Zn_ribbon_12"/>
    <property type="match status" value="1"/>
</dbReference>
<dbReference type="OrthoDB" id="1930285at2759"/>
<evidence type="ECO:0000313" key="4">
    <source>
        <dbReference type="Proteomes" id="UP000036987"/>
    </source>
</evidence>
<proteinExistence type="predicted"/>
<dbReference type="InterPro" id="IPR040244">
    <property type="entry name" value="EDR4-like"/>
</dbReference>
<dbReference type="GO" id="GO:1900150">
    <property type="term" value="P:regulation of defense response to fungus"/>
    <property type="evidence" value="ECO:0007669"/>
    <property type="project" value="InterPro"/>
</dbReference>
<dbReference type="Proteomes" id="UP000036987">
    <property type="component" value="Unassembled WGS sequence"/>
</dbReference>
<dbReference type="InterPro" id="IPR021480">
    <property type="entry name" value="Zinc_ribbon_12"/>
</dbReference>
<organism evidence="3 4">
    <name type="scientific">Zostera marina</name>
    <name type="common">Eelgrass</name>
    <dbReference type="NCBI Taxonomy" id="29655"/>
    <lineage>
        <taxon>Eukaryota</taxon>
        <taxon>Viridiplantae</taxon>
        <taxon>Streptophyta</taxon>
        <taxon>Embryophyta</taxon>
        <taxon>Tracheophyta</taxon>
        <taxon>Spermatophyta</taxon>
        <taxon>Magnoliopsida</taxon>
        <taxon>Liliopsida</taxon>
        <taxon>Zosteraceae</taxon>
        <taxon>Zostera</taxon>
    </lineage>
</organism>
<evidence type="ECO:0000313" key="3">
    <source>
        <dbReference type="EMBL" id="KMZ58702.1"/>
    </source>
</evidence>
<feature type="region of interest" description="Disordered" evidence="1">
    <location>
        <begin position="212"/>
        <end position="263"/>
    </location>
</feature>
<feature type="domain" description="Probable zinc-ribbon" evidence="2">
    <location>
        <begin position="438"/>
        <end position="479"/>
    </location>
</feature>
<gene>
    <name evidence="3" type="ORF">ZOSMA_74G00430</name>
</gene>
<dbReference type="EMBL" id="LFYR01001898">
    <property type="protein sequence ID" value="KMZ58702.1"/>
    <property type="molecule type" value="Genomic_DNA"/>
</dbReference>
<sequence>MASDPIRVRNGSHLPLNSKSVRRNRNKGVSTFHSDAVSREEDGIDLKFSSFSLQQDNSATYYSGSVASSSTDMERGSVRYGGGVSRQIWDGGDRDGSGASRQSWDGVEKGGGGASRQSWDDDGDRDGVGVPRKSWDCGGISRRNRNGDGVFRRTWDDDDGGASRQNWDDDDDGVSRQSLDDGGASRQNWDDDDDGVSRQSLYGVGVSRQKLNGGDISRQSWDDGGVFRRSSDGGDISRTSWNNESVTSEGSLRYPKSKDGRSVYSIGESRRTLKRTPKSVCSDDDVRSEQSWAASEMSSIVRNQQLKAVKNTQATNFRSVETSHLRDFRHLKSLTSIDKRVSVTERKFGQPLLTDTYGYCCKHCIPETCRPFERFVQGLCCRNGMCRKCSHTCCSENDNYNYHNRPPCSHNNHPHGYDQGRVGFESENTLKHYMPIKGGANFILCYICFWVLHIPDDFRFFQKKKYNLQCGHCSEILSYLINGNHMEVPWYTYFRQVPDDPKGDYRRNQRTKSDDDKLHRLMGYYSASDILYEIECCDTSSNINLREVPKS</sequence>
<evidence type="ECO:0000259" key="2">
    <source>
        <dbReference type="Pfam" id="PF11331"/>
    </source>
</evidence>
<dbReference type="PANTHER" id="PTHR31105">
    <property type="entry name" value="EXTRA-LARGE G-PROTEIN-LIKE"/>
    <property type="match status" value="1"/>
</dbReference>
<dbReference type="STRING" id="29655.A0A0K9NRK6"/>
<comment type="caution">
    <text evidence="3">The sequence shown here is derived from an EMBL/GenBank/DDBJ whole genome shotgun (WGS) entry which is preliminary data.</text>
</comment>
<protein>
    <recommendedName>
        <fullName evidence="2">Probable zinc-ribbon domain-containing protein</fullName>
    </recommendedName>
</protein>
<accession>A0A0K9NRK6</accession>
<dbReference type="AlphaFoldDB" id="A0A0K9NRK6"/>
<evidence type="ECO:0000256" key="1">
    <source>
        <dbReference type="SAM" id="MobiDB-lite"/>
    </source>
</evidence>